<dbReference type="eggNOG" id="COG0745">
    <property type="taxonomic scope" value="Bacteria"/>
</dbReference>
<dbReference type="GO" id="GO:0006355">
    <property type="term" value="P:regulation of DNA-templated transcription"/>
    <property type="evidence" value="ECO:0007669"/>
    <property type="project" value="InterPro"/>
</dbReference>
<evidence type="ECO:0000256" key="1">
    <source>
        <dbReference type="ARBA" id="ARBA00004496"/>
    </source>
</evidence>
<feature type="modified residue" description="4-aspartylphosphate" evidence="9">
    <location>
        <position position="54"/>
    </location>
</feature>
<dbReference type="GO" id="GO:0000156">
    <property type="term" value="F:phosphorelay response regulator activity"/>
    <property type="evidence" value="ECO:0007669"/>
    <property type="project" value="TreeGrafter"/>
</dbReference>
<dbReference type="Gene3D" id="3.40.50.2300">
    <property type="match status" value="1"/>
</dbReference>
<dbReference type="SMART" id="SM00862">
    <property type="entry name" value="Trans_reg_C"/>
    <property type="match status" value="1"/>
</dbReference>
<evidence type="ECO:0000256" key="10">
    <source>
        <dbReference type="PROSITE-ProRule" id="PRU01091"/>
    </source>
</evidence>
<dbReference type="PANTHER" id="PTHR48111">
    <property type="entry name" value="REGULATOR OF RPOS"/>
    <property type="match status" value="1"/>
</dbReference>
<dbReference type="GO" id="GO:0032993">
    <property type="term" value="C:protein-DNA complex"/>
    <property type="evidence" value="ECO:0007669"/>
    <property type="project" value="TreeGrafter"/>
</dbReference>
<gene>
    <name evidence="13" type="ordered locus">Zmob_0153</name>
</gene>
<dbReference type="AlphaFoldDB" id="A0A0H3FZL3"/>
<evidence type="ECO:0000259" key="12">
    <source>
        <dbReference type="PROSITE" id="PS51755"/>
    </source>
</evidence>
<dbReference type="Gene3D" id="6.10.250.690">
    <property type="match status" value="1"/>
</dbReference>
<dbReference type="SMART" id="SM00448">
    <property type="entry name" value="REC"/>
    <property type="match status" value="1"/>
</dbReference>
<comment type="subcellular location">
    <subcellularLocation>
        <location evidence="1">Cytoplasm</location>
    </subcellularLocation>
</comment>
<keyword evidence="7" id="KW-0804">Transcription</keyword>
<dbReference type="PROSITE" id="PS51755">
    <property type="entry name" value="OMPR_PHOB"/>
    <property type="match status" value="1"/>
</dbReference>
<dbReference type="InterPro" id="IPR001867">
    <property type="entry name" value="OmpR/PhoB-type_DNA-bd"/>
</dbReference>
<organism evidence="13 14">
    <name type="scientific">Zymomonas mobilis subsp. mobilis (strain ATCC 10988 / DSM 424 / LMG 404 / NCIMB 8938 / NRRL B-806 / ZM1)</name>
    <dbReference type="NCBI Taxonomy" id="555217"/>
    <lineage>
        <taxon>Bacteria</taxon>
        <taxon>Pseudomonadati</taxon>
        <taxon>Pseudomonadota</taxon>
        <taxon>Alphaproteobacteria</taxon>
        <taxon>Sphingomonadales</taxon>
        <taxon>Zymomonadaceae</taxon>
        <taxon>Zymomonas</taxon>
    </lineage>
</organism>
<dbReference type="Pfam" id="PF00072">
    <property type="entry name" value="Response_reg"/>
    <property type="match status" value="1"/>
</dbReference>
<dbReference type="InterPro" id="IPR016032">
    <property type="entry name" value="Sig_transdc_resp-reg_C-effctor"/>
</dbReference>
<evidence type="ECO:0000256" key="9">
    <source>
        <dbReference type="PROSITE-ProRule" id="PRU00169"/>
    </source>
</evidence>
<dbReference type="SUPFAM" id="SSF52172">
    <property type="entry name" value="CheY-like"/>
    <property type="match status" value="1"/>
</dbReference>
<feature type="domain" description="Response regulatory" evidence="11">
    <location>
        <begin position="5"/>
        <end position="121"/>
    </location>
</feature>
<dbReference type="HOGENOM" id="CLU_000445_30_4_5"/>
<sequence length="241" mass="26958">MASQTIMIVEDDASLRALIARVLKENGYIPCPVGSGEEMWEELQSRTVDLILMDVMLPGKNGLDLTRELRSNSQYMAIPVIFLSARDDETDRVVGLELGGDDYIPKPFGKKELVARVRAVLRRSQAVKEADGNPQSHLIHFEGWVLDPDRRELHSPTGAGVELSGAEFDLLLSFLQHAQRVIGRERLLELSRSRLSEASDRSIDVLVSRLRRKLSSQTEAGDMIRTIRGVGYMFTVPVSQD</sequence>
<dbReference type="CDD" id="cd17574">
    <property type="entry name" value="REC_OmpR"/>
    <property type="match status" value="1"/>
</dbReference>
<evidence type="ECO:0000313" key="14">
    <source>
        <dbReference type="Proteomes" id="UP000001494"/>
    </source>
</evidence>
<evidence type="ECO:0000259" key="11">
    <source>
        <dbReference type="PROSITE" id="PS50110"/>
    </source>
</evidence>
<dbReference type="Pfam" id="PF00486">
    <property type="entry name" value="Trans_reg_C"/>
    <property type="match status" value="1"/>
</dbReference>
<evidence type="ECO:0000256" key="2">
    <source>
        <dbReference type="ARBA" id="ARBA00022490"/>
    </source>
</evidence>
<accession>A0A0H3FZL3</accession>
<dbReference type="KEGG" id="zmm:Zmob_0153"/>
<dbReference type="GO" id="GO:0005829">
    <property type="term" value="C:cytosol"/>
    <property type="evidence" value="ECO:0007669"/>
    <property type="project" value="TreeGrafter"/>
</dbReference>
<keyword evidence="4" id="KW-0902">Two-component regulatory system</keyword>
<keyword evidence="6 10" id="KW-0238">DNA-binding</keyword>
<keyword evidence="3 9" id="KW-0597">Phosphoprotein</keyword>
<proteinExistence type="predicted"/>
<dbReference type="InterPro" id="IPR001789">
    <property type="entry name" value="Sig_transdc_resp-reg_receiver"/>
</dbReference>
<evidence type="ECO:0000256" key="7">
    <source>
        <dbReference type="ARBA" id="ARBA00023163"/>
    </source>
</evidence>
<dbReference type="PROSITE" id="PS50110">
    <property type="entry name" value="RESPONSE_REGULATORY"/>
    <property type="match status" value="1"/>
</dbReference>
<evidence type="ECO:0000256" key="4">
    <source>
        <dbReference type="ARBA" id="ARBA00023012"/>
    </source>
</evidence>
<dbReference type="RefSeq" id="WP_011241000.1">
    <property type="nucleotide sequence ID" value="NC_017262.1"/>
</dbReference>
<dbReference type="InterPro" id="IPR039420">
    <property type="entry name" value="WalR-like"/>
</dbReference>
<dbReference type="Proteomes" id="UP000001494">
    <property type="component" value="Chromosome"/>
</dbReference>
<name>A0A0H3FZL3_ZYMMA</name>
<evidence type="ECO:0000256" key="6">
    <source>
        <dbReference type="ARBA" id="ARBA00023125"/>
    </source>
</evidence>
<feature type="domain" description="OmpR/PhoB-type" evidence="12">
    <location>
        <begin position="136"/>
        <end position="236"/>
    </location>
</feature>
<dbReference type="SUPFAM" id="SSF46894">
    <property type="entry name" value="C-terminal effector domain of the bipartite response regulators"/>
    <property type="match status" value="1"/>
</dbReference>
<evidence type="ECO:0000313" key="13">
    <source>
        <dbReference type="EMBL" id="AEH62006.1"/>
    </source>
</evidence>
<dbReference type="FunFam" id="1.10.10.10:FF:000099">
    <property type="entry name" value="Two-component system response regulator TorR"/>
    <property type="match status" value="1"/>
</dbReference>
<reference evidence="13 14" key="1">
    <citation type="journal article" date="2011" name="J. Bacteriol.">
        <title>Genome sequence of the ethanol-producing Zymomonas mobilis subsp. mobilis lectotype strain ATCC 10988.</title>
        <authorList>
            <person name="Pappas K.M."/>
            <person name="Kouvelis V.N."/>
            <person name="Saunders E."/>
            <person name="Brettin T.S."/>
            <person name="Bruce D."/>
            <person name="Detter C."/>
            <person name="Balakireva M."/>
            <person name="Han C.S."/>
            <person name="Savvakis G."/>
            <person name="Kyrpides N.C."/>
            <person name="Typas M.A."/>
        </authorList>
    </citation>
    <scope>NUCLEOTIDE SEQUENCE [LARGE SCALE GENOMIC DNA]</scope>
    <source>
        <strain evidence="14">ATCC 10988 / DSM 424 / CCUG 17860 / LMG 404 / NCIMB 8938 / NRRL B-806 / ZM1</strain>
    </source>
</reference>
<dbReference type="OrthoDB" id="2181430at2"/>
<dbReference type="PANTHER" id="PTHR48111:SF4">
    <property type="entry name" value="DNA-BINDING DUAL TRANSCRIPTIONAL REGULATOR OMPR"/>
    <property type="match status" value="1"/>
</dbReference>
<evidence type="ECO:0000256" key="5">
    <source>
        <dbReference type="ARBA" id="ARBA00023015"/>
    </source>
</evidence>
<evidence type="ECO:0000256" key="8">
    <source>
        <dbReference type="ARBA" id="ARBA00067337"/>
    </source>
</evidence>
<protein>
    <recommendedName>
        <fullName evidence="8">Regulatory protein VirG</fullName>
    </recommendedName>
</protein>
<evidence type="ECO:0000256" key="3">
    <source>
        <dbReference type="ARBA" id="ARBA00022553"/>
    </source>
</evidence>
<dbReference type="InterPro" id="IPR011006">
    <property type="entry name" value="CheY-like_superfamily"/>
</dbReference>
<keyword evidence="5" id="KW-0805">Transcription regulation</keyword>
<dbReference type="Gene3D" id="1.10.10.10">
    <property type="entry name" value="Winged helix-like DNA-binding domain superfamily/Winged helix DNA-binding domain"/>
    <property type="match status" value="1"/>
</dbReference>
<keyword evidence="2" id="KW-0963">Cytoplasm</keyword>
<dbReference type="GO" id="GO:0000976">
    <property type="term" value="F:transcription cis-regulatory region binding"/>
    <property type="evidence" value="ECO:0007669"/>
    <property type="project" value="TreeGrafter"/>
</dbReference>
<dbReference type="GeneID" id="79903701"/>
<dbReference type="InterPro" id="IPR036388">
    <property type="entry name" value="WH-like_DNA-bd_sf"/>
</dbReference>
<dbReference type="CDD" id="cd00383">
    <property type="entry name" value="trans_reg_C"/>
    <property type="match status" value="1"/>
</dbReference>
<dbReference type="EMBL" id="CP002850">
    <property type="protein sequence ID" value="AEH62006.1"/>
    <property type="molecule type" value="Genomic_DNA"/>
</dbReference>
<feature type="DNA-binding region" description="OmpR/PhoB-type" evidence="10">
    <location>
        <begin position="136"/>
        <end position="236"/>
    </location>
</feature>